<evidence type="ECO:0000259" key="16">
    <source>
        <dbReference type="Pfam" id="PF07715"/>
    </source>
</evidence>
<keyword evidence="2" id="KW-0813">Transport</keyword>
<evidence type="ECO:0000256" key="12">
    <source>
        <dbReference type="RuleBase" id="RU003357"/>
    </source>
</evidence>
<name>A0A2W5UYA2_9CAUL</name>
<dbReference type="InterPro" id="IPR037066">
    <property type="entry name" value="Plug_dom_sf"/>
</dbReference>
<evidence type="ECO:0000256" key="11">
    <source>
        <dbReference type="ARBA" id="ARBA00023237"/>
    </source>
</evidence>
<evidence type="ECO:0000256" key="8">
    <source>
        <dbReference type="ARBA" id="ARBA00023065"/>
    </source>
</evidence>
<accession>A0A2W5UYA2</accession>
<evidence type="ECO:0000256" key="6">
    <source>
        <dbReference type="ARBA" id="ARBA00022729"/>
    </source>
</evidence>
<dbReference type="Proteomes" id="UP000249393">
    <property type="component" value="Unassembled WGS sequence"/>
</dbReference>
<evidence type="ECO:0000313" key="17">
    <source>
        <dbReference type="EMBL" id="PZR30563.1"/>
    </source>
</evidence>
<keyword evidence="4" id="KW-0410">Iron transport</keyword>
<sequence>MPPSVGVSVQKIQFNRAGVSWLALTAALVVAPLSAAAQQVDKARASKPSADHKASTKAGEARDQAEGLGLQLDTLIVTGTTVGERQFETSYAVTTLSSADIERIAPTGTIDMLNRIPGVYGEASGGEVQNVWRIRGVPGEGAFTEFQEDGAPILAQNGAHFANSDVLSRIDIMTQRFEVVRGGTAPVFADQAIAMMNNISRRGGDVAKGAVRLTAGSIGLGRVDAYWSGPLAEKTYLALGGFYRVSDGYRKMGYTADRGGQFRMNLTREIEGGDVNLFVRVLNDKNAFILPVPLANPDNPQDSLSDVLDPFTGTLNTPSLRHVKMMIPQGSARSVEVLDRDLTDGRQTRLKTVGLDFQRTLGDGWRISNKARATEIGGGLDAIYSEGYPTNANVFAQRYASAAAKAFGPVARFGYVIAGANGAEVYDPAQAHGLILTGDYRATNLKVKSLLDDFRVSKALQTPLGRHDLTFGLFGSHFEHSLDYYRQRMLIEMTTQPRPLDLVAYNSAGKVIGSVTDGGVITYGTAADRDFARMNHVAVYLNDQWHITDKLRIDAGFRQQYSKFHGRKYGTATYDLGDKTTLADDKVKGLTGLFSEREASYDLFSWTAGAYYEFSKRVAGYVRYAKSYNAPSARSVVRDAEIDMTEVDQYEGGLKLDTKKLDVFATVFYAKYAPYSAAGSGIDPKTGEIIQANYTGDAVSPGFELAAKYRPVRWFRIDSSINYNGIKLARLTDEYGGPPIDANGKMPTRQPKWYGSISPSVSFKLGKVDMDAYARVNYVGDRYVDVSNTTLMPAYTTLDLGVSADFDDWKIKLAGRNMTKTFALTEGNPRADKLVGQGTPEPIYGRPIFGRTFELTITRDF</sequence>
<evidence type="ECO:0000256" key="4">
    <source>
        <dbReference type="ARBA" id="ARBA00022496"/>
    </source>
</evidence>
<reference evidence="17 18" key="1">
    <citation type="submission" date="2017-08" db="EMBL/GenBank/DDBJ databases">
        <title>Infants hospitalized years apart are colonized by the same room-sourced microbial strains.</title>
        <authorList>
            <person name="Brooks B."/>
            <person name="Olm M.R."/>
            <person name="Firek B.A."/>
            <person name="Baker R."/>
            <person name="Thomas B.C."/>
            <person name="Morowitz M.J."/>
            <person name="Banfield J.F."/>
        </authorList>
    </citation>
    <scope>NUCLEOTIDE SEQUENCE [LARGE SCALE GENOMIC DNA]</scope>
    <source>
        <strain evidence="17">S2_003_000_R2_4</strain>
    </source>
</reference>
<keyword evidence="6 14" id="KW-0732">Signal</keyword>
<dbReference type="GO" id="GO:0015344">
    <property type="term" value="F:siderophore uptake transmembrane transporter activity"/>
    <property type="evidence" value="ECO:0007669"/>
    <property type="project" value="TreeGrafter"/>
</dbReference>
<dbReference type="GO" id="GO:0009279">
    <property type="term" value="C:cell outer membrane"/>
    <property type="evidence" value="ECO:0007669"/>
    <property type="project" value="UniProtKB-SubCell"/>
</dbReference>
<dbReference type="Gene3D" id="2.170.130.10">
    <property type="entry name" value="TonB-dependent receptor, plug domain"/>
    <property type="match status" value="1"/>
</dbReference>
<keyword evidence="11" id="KW-0998">Cell outer membrane</keyword>
<evidence type="ECO:0000256" key="7">
    <source>
        <dbReference type="ARBA" id="ARBA00023004"/>
    </source>
</evidence>
<dbReference type="InterPro" id="IPR000531">
    <property type="entry name" value="Beta-barrel_TonB"/>
</dbReference>
<gene>
    <name evidence="17" type="ORF">DI526_22180</name>
</gene>
<proteinExistence type="inferred from homology"/>
<feature type="region of interest" description="Disordered" evidence="13">
    <location>
        <begin position="42"/>
        <end position="64"/>
    </location>
</feature>
<dbReference type="Gene3D" id="2.40.170.20">
    <property type="entry name" value="TonB-dependent receptor, beta-barrel domain"/>
    <property type="match status" value="1"/>
</dbReference>
<dbReference type="PANTHER" id="PTHR32552">
    <property type="entry name" value="FERRICHROME IRON RECEPTOR-RELATED"/>
    <property type="match status" value="1"/>
</dbReference>
<keyword evidence="17" id="KW-0675">Receptor</keyword>
<keyword evidence="3" id="KW-1134">Transmembrane beta strand</keyword>
<dbReference type="SUPFAM" id="SSF56935">
    <property type="entry name" value="Porins"/>
    <property type="match status" value="1"/>
</dbReference>
<dbReference type="InterPro" id="IPR010916">
    <property type="entry name" value="TonB_box_CS"/>
</dbReference>
<dbReference type="InterPro" id="IPR036942">
    <property type="entry name" value="Beta-barrel_TonB_sf"/>
</dbReference>
<dbReference type="Pfam" id="PF07715">
    <property type="entry name" value="Plug"/>
    <property type="match status" value="1"/>
</dbReference>
<feature type="chain" id="PRO_5015897360" evidence="14">
    <location>
        <begin position="38"/>
        <end position="861"/>
    </location>
</feature>
<comment type="caution">
    <text evidence="17">The sequence shown here is derived from an EMBL/GenBank/DDBJ whole genome shotgun (WGS) entry which is preliminary data.</text>
</comment>
<evidence type="ECO:0000256" key="3">
    <source>
        <dbReference type="ARBA" id="ARBA00022452"/>
    </source>
</evidence>
<evidence type="ECO:0000313" key="18">
    <source>
        <dbReference type="Proteomes" id="UP000249393"/>
    </source>
</evidence>
<evidence type="ECO:0000256" key="9">
    <source>
        <dbReference type="ARBA" id="ARBA00023077"/>
    </source>
</evidence>
<dbReference type="Pfam" id="PF00593">
    <property type="entry name" value="TonB_dep_Rec_b-barrel"/>
    <property type="match status" value="1"/>
</dbReference>
<comment type="similarity">
    <text evidence="12">Belongs to the TonB-dependent receptor family.</text>
</comment>
<evidence type="ECO:0000256" key="10">
    <source>
        <dbReference type="ARBA" id="ARBA00023136"/>
    </source>
</evidence>
<feature type="signal peptide" evidence="14">
    <location>
        <begin position="1"/>
        <end position="37"/>
    </location>
</feature>
<evidence type="ECO:0000256" key="1">
    <source>
        <dbReference type="ARBA" id="ARBA00004571"/>
    </source>
</evidence>
<dbReference type="EMBL" id="QFQZ01000127">
    <property type="protein sequence ID" value="PZR30563.1"/>
    <property type="molecule type" value="Genomic_DNA"/>
</dbReference>
<evidence type="ECO:0000259" key="15">
    <source>
        <dbReference type="Pfam" id="PF00593"/>
    </source>
</evidence>
<dbReference type="PANTHER" id="PTHR32552:SF89">
    <property type="entry name" value="CATECHOLATE SIDEROPHORE RECEPTOR FIU"/>
    <property type="match status" value="1"/>
</dbReference>
<keyword evidence="5" id="KW-0812">Transmembrane</keyword>
<evidence type="ECO:0000256" key="2">
    <source>
        <dbReference type="ARBA" id="ARBA00022448"/>
    </source>
</evidence>
<feature type="domain" description="TonB-dependent receptor plug" evidence="16">
    <location>
        <begin position="86"/>
        <end position="193"/>
    </location>
</feature>
<dbReference type="InterPro" id="IPR012910">
    <property type="entry name" value="Plug_dom"/>
</dbReference>
<feature type="domain" description="TonB-dependent receptor-like beta-barrel" evidence="15">
    <location>
        <begin position="331"/>
        <end position="817"/>
    </location>
</feature>
<keyword evidence="10 12" id="KW-0472">Membrane</keyword>
<dbReference type="InterPro" id="IPR039426">
    <property type="entry name" value="TonB-dep_rcpt-like"/>
</dbReference>
<comment type="subcellular location">
    <subcellularLocation>
        <location evidence="1">Cell outer membrane</location>
        <topology evidence="1">Multi-pass membrane protein</topology>
    </subcellularLocation>
</comment>
<keyword evidence="7" id="KW-0408">Iron</keyword>
<keyword evidence="9 12" id="KW-0798">TonB box</keyword>
<organism evidence="17 18">
    <name type="scientific">Caulobacter segnis</name>
    <dbReference type="NCBI Taxonomy" id="88688"/>
    <lineage>
        <taxon>Bacteria</taxon>
        <taxon>Pseudomonadati</taxon>
        <taxon>Pseudomonadota</taxon>
        <taxon>Alphaproteobacteria</taxon>
        <taxon>Caulobacterales</taxon>
        <taxon>Caulobacteraceae</taxon>
        <taxon>Caulobacter</taxon>
    </lineage>
</organism>
<evidence type="ECO:0000256" key="5">
    <source>
        <dbReference type="ARBA" id="ARBA00022692"/>
    </source>
</evidence>
<keyword evidence="8" id="KW-0406">Ion transport</keyword>
<dbReference type="PROSITE" id="PS00430">
    <property type="entry name" value="TONB_DEPENDENT_REC_1"/>
    <property type="match status" value="1"/>
</dbReference>
<evidence type="ECO:0000256" key="13">
    <source>
        <dbReference type="SAM" id="MobiDB-lite"/>
    </source>
</evidence>
<dbReference type="AlphaFoldDB" id="A0A2W5UYA2"/>
<protein>
    <submittedName>
        <fullName evidence="17">TonB-dependent receptor</fullName>
    </submittedName>
</protein>
<evidence type="ECO:0000256" key="14">
    <source>
        <dbReference type="SAM" id="SignalP"/>
    </source>
</evidence>